<comment type="caution">
    <text evidence="2">The sequence shown here is derived from an EMBL/GenBank/DDBJ whole genome shotgun (WGS) entry which is preliminary data.</text>
</comment>
<gene>
    <name evidence="2" type="ORF">H6G03_25670</name>
</gene>
<evidence type="ECO:0000256" key="1">
    <source>
        <dbReference type="SAM" id="SignalP"/>
    </source>
</evidence>
<dbReference type="EMBL" id="JACJPW010000082">
    <property type="protein sequence ID" value="MBD2184416.1"/>
    <property type="molecule type" value="Genomic_DNA"/>
</dbReference>
<dbReference type="AlphaFoldDB" id="A0A926ZKV7"/>
<keyword evidence="3" id="KW-1185">Reference proteome</keyword>
<dbReference type="Proteomes" id="UP000641646">
    <property type="component" value="Unassembled WGS sequence"/>
</dbReference>
<sequence length="154" mass="16805">MFLNPMRQFKHAKYLAWIAVLSATSVFAQTANFGKISLAPGFEPGTAIATGSTGGYFSLPSIANRDRHNNFCLGYSGNQTPDHILTLERDFPKLRLQVDSRGTPTTLVVRGPSGTVRCGNTSLEDTDWKAGNYSVWVGAKNEGVQSDYTLSVRE</sequence>
<feature type="signal peptide" evidence="1">
    <location>
        <begin position="1"/>
        <end position="28"/>
    </location>
</feature>
<reference evidence="2" key="2">
    <citation type="submission" date="2020-08" db="EMBL/GenBank/DDBJ databases">
        <authorList>
            <person name="Chen M."/>
            <person name="Teng W."/>
            <person name="Zhao L."/>
            <person name="Hu C."/>
            <person name="Zhou Y."/>
            <person name="Han B."/>
            <person name="Song L."/>
            <person name="Shu W."/>
        </authorList>
    </citation>
    <scope>NUCLEOTIDE SEQUENCE</scope>
    <source>
        <strain evidence="2">FACHB-1375</strain>
    </source>
</reference>
<reference evidence="2" key="1">
    <citation type="journal article" date="2015" name="ISME J.">
        <title>Draft Genome Sequence of Streptomyces incarnatus NRRL8089, which Produces the Nucleoside Antibiotic Sinefungin.</title>
        <authorList>
            <person name="Oshima K."/>
            <person name="Hattori M."/>
            <person name="Shimizu H."/>
            <person name="Fukuda K."/>
            <person name="Nemoto M."/>
            <person name="Inagaki K."/>
            <person name="Tamura T."/>
        </authorList>
    </citation>
    <scope>NUCLEOTIDE SEQUENCE</scope>
    <source>
        <strain evidence="2">FACHB-1375</strain>
    </source>
</reference>
<organism evidence="2 3">
    <name type="scientific">Aerosakkonema funiforme FACHB-1375</name>
    <dbReference type="NCBI Taxonomy" id="2949571"/>
    <lineage>
        <taxon>Bacteria</taxon>
        <taxon>Bacillati</taxon>
        <taxon>Cyanobacteriota</taxon>
        <taxon>Cyanophyceae</taxon>
        <taxon>Oscillatoriophycideae</taxon>
        <taxon>Aerosakkonematales</taxon>
        <taxon>Aerosakkonemataceae</taxon>
        <taxon>Aerosakkonema</taxon>
    </lineage>
</organism>
<name>A0A926ZKV7_9CYAN</name>
<proteinExistence type="predicted"/>
<keyword evidence="1" id="KW-0732">Signal</keyword>
<dbReference type="RefSeq" id="WP_190470745.1">
    <property type="nucleotide sequence ID" value="NZ_JACJPW010000082.1"/>
</dbReference>
<feature type="chain" id="PRO_5037002506" evidence="1">
    <location>
        <begin position="29"/>
        <end position="154"/>
    </location>
</feature>
<protein>
    <submittedName>
        <fullName evidence="2">Uncharacterized protein</fullName>
    </submittedName>
</protein>
<evidence type="ECO:0000313" key="3">
    <source>
        <dbReference type="Proteomes" id="UP000641646"/>
    </source>
</evidence>
<accession>A0A926ZKV7</accession>
<evidence type="ECO:0000313" key="2">
    <source>
        <dbReference type="EMBL" id="MBD2184416.1"/>
    </source>
</evidence>